<evidence type="ECO:0000313" key="2">
    <source>
        <dbReference type="Proteomes" id="UP000594195"/>
    </source>
</evidence>
<dbReference type="RefSeq" id="WP_193811583.1">
    <property type="nucleotide sequence ID" value="NZ_CP040442.1"/>
</dbReference>
<dbReference type="EMBL" id="CP040442">
    <property type="protein sequence ID" value="QOW11400.1"/>
    <property type="molecule type" value="Genomic_DNA"/>
</dbReference>
<organism evidence="1 2">
    <name type="scientific">Kaistella flava</name>
    <name type="common">ex Peng et al. 2021</name>
    <dbReference type="NCBI Taxonomy" id="2038776"/>
    <lineage>
        <taxon>Bacteria</taxon>
        <taxon>Pseudomonadati</taxon>
        <taxon>Bacteroidota</taxon>
        <taxon>Flavobacteriia</taxon>
        <taxon>Flavobacteriales</taxon>
        <taxon>Weeksellaceae</taxon>
        <taxon>Chryseobacterium group</taxon>
        <taxon>Kaistella</taxon>
    </lineage>
</organism>
<proteinExistence type="predicted"/>
<dbReference type="AlphaFoldDB" id="A0A7M2YBD1"/>
<name>A0A7M2YBD1_9FLAO</name>
<protein>
    <submittedName>
        <fullName evidence="1">Uncharacterized protein</fullName>
    </submittedName>
</protein>
<dbReference type="KEGG" id="kfa:Q73A0000_14035"/>
<accession>A0A7M2YBD1</accession>
<evidence type="ECO:0000313" key="1">
    <source>
        <dbReference type="EMBL" id="QOW11400.1"/>
    </source>
</evidence>
<dbReference type="Proteomes" id="UP000594195">
    <property type="component" value="Chromosome"/>
</dbReference>
<gene>
    <name evidence="1" type="ORF">Q73A0000_14035</name>
</gene>
<reference evidence="1 2" key="1">
    <citation type="submission" date="2019-05" db="EMBL/GenBank/DDBJ databases">
        <title>Chryseobacterium sp. isolated from King George Island, maritime Antarctica.</title>
        <authorList>
            <person name="Peng X."/>
        </authorList>
    </citation>
    <scope>NUCLEOTIDE SEQUENCE [LARGE SCALE GENOMIC DNA]</scope>
    <source>
        <strain evidence="1 2">7-3A</strain>
    </source>
</reference>
<sequence length="75" mass="9078">MWFYPADEKGNSLVAFPHRSKVDYDAMKEGIVQNIFDRRNPEENERRKKEMQELDFEIYVSDDLLRDYVDDIFAQ</sequence>
<keyword evidence="2" id="KW-1185">Reference proteome</keyword>